<sequence>MIKMVYVSSYRVRKQGKIKYSWVEPLSVGDALEGFFYIKMDVI</sequence>
<name>C1FPY0_CLOBJ</name>
<dbReference type="EMBL" id="CP001581">
    <property type="protein sequence ID" value="ACO85665.1"/>
    <property type="molecule type" value="Genomic_DNA"/>
</dbReference>
<dbReference type="AlphaFoldDB" id="C1FPY0"/>
<accession>C1FPY0</accession>
<dbReference type="RefSeq" id="WP_012704886.1">
    <property type="nucleotide sequence ID" value="NC_012563.1"/>
</dbReference>
<evidence type="ECO:0000313" key="2">
    <source>
        <dbReference type="Proteomes" id="UP000001374"/>
    </source>
</evidence>
<evidence type="ECO:0000313" key="1">
    <source>
        <dbReference type="EMBL" id="ACO85665.1"/>
    </source>
</evidence>
<organism evidence="1 2">
    <name type="scientific">Clostridium botulinum (strain Kyoto / Type A2)</name>
    <dbReference type="NCBI Taxonomy" id="536232"/>
    <lineage>
        <taxon>Bacteria</taxon>
        <taxon>Bacillati</taxon>
        <taxon>Bacillota</taxon>
        <taxon>Clostridia</taxon>
        <taxon>Eubacteriales</taxon>
        <taxon>Clostridiaceae</taxon>
        <taxon>Clostridium</taxon>
    </lineage>
</organism>
<dbReference type="Proteomes" id="UP000001374">
    <property type="component" value="Chromosome"/>
</dbReference>
<dbReference type="HOGENOM" id="CLU_3231626_0_0_9"/>
<reference evidence="1 2" key="1">
    <citation type="submission" date="2008-10" db="EMBL/GenBank/DDBJ databases">
        <title>Genome sequence of Clostridium botulinum A2 Kyoto.</title>
        <authorList>
            <person name="Shrivastava S."/>
            <person name="Brinkac L.M."/>
            <person name="Brown J.L."/>
            <person name="Bruce D."/>
            <person name="Detter C.C."/>
            <person name="Johnson E.A."/>
            <person name="Munk C.A."/>
            <person name="Smith L.A."/>
            <person name="Smith T.J."/>
            <person name="Sutton G."/>
            <person name="Brettin T.S."/>
        </authorList>
    </citation>
    <scope>NUCLEOTIDE SEQUENCE [LARGE SCALE GENOMIC DNA]</scope>
    <source>
        <strain evidence="2">Kyoto / Type A2</strain>
    </source>
</reference>
<gene>
    <name evidence="1" type="ordered locus">CLM_2297</name>
</gene>
<dbReference type="KEGG" id="cby:CLM_2297"/>
<proteinExistence type="predicted"/>
<protein>
    <submittedName>
        <fullName evidence="1">Uncharacterized protein</fullName>
    </submittedName>
</protein>